<feature type="compositionally biased region" description="Basic residues" evidence="1">
    <location>
        <begin position="9"/>
        <end position="18"/>
    </location>
</feature>
<gene>
    <name evidence="2" type="ORF">MF672_040240</name>
</gene>
<sequence length="326" mass="35817">MPARGQNNSRKKTRKRSPKPPGVHPPPAPITKSKRSAPPAVVALAPPPARRASFKQADQDVLNTAFAAFYHSDGRRRTISTGRVKRRLYSFMGKGGPGYLTQAVTKGEFDTLVNQGKVGKDYTVQAQDSSVTNDVALAKGDYFHVISEHYTGSKADRQATARRIIVNVKDQRAALAASHALAALFTDRSLDPYFRSFKVYLSATPDPNQKVKYDKLVVYYQRPPGNGPDTVGDQITGALKKAVPETDRDPKVSAFYAILAPGLAWAQEPKYYLKNVQGSFTESRRDIIAKVIEDNPAVTDENAFAVLVEDAFQKAGVDPRAPHRHL</sequence>
<evidence type="ECO:0000313" key="2">
    <source>
        <dbReference type="EMBL" id="MCK2219983.1"/>
    </source>
</evidence>
<accession>A0ABT0G5V2</accession>
<evidence type="ECO:0000256" key="1">
    <source>
        <dbReference type="SAM" id="MobiDB-lite"/>
    </source>
</evidence>
<protein>
    <submittedName>
        <fullName evidence="2">T3SS effector HopA1 family protein</fullName>
    </submittedName>
</protein>
<dbReference type="EMBL" id="JAKRKC020000002">
    <property type="protein sequence ID" value="MCK2219983.1"/>
    <property type="molecule type" value="Genomic_DNA"/>
</dbReference>
<feature type="region of interest" description="Disordered" evidence="1">
    <location>
        <begin position="1"/>
        <end position="41"/>
    </location>
</feature>
<comment type="caution">
    <text evidence="2">The sequence shown here is derived from an EMBL/GenBank/DDBJ whole genome shotgun (WGS) entry which is preliminary data.</text>
</comment>
<reference evidence="2 3" key="1">
    <citation type="submission" date="2022-04" db="EMBL/GenBank/DDBJ databases">
        <title>Genome draft of Actinomadura sp. ATCC 31491.</title>
        <authorList>
            <person name="Shi X."/>
            <person name="Du Y."/>
        </authorList>
    </citation>
    <scope>NUCLEOTIDE SEQUENCE [LARGE SCALE GENOMIC DNA]</scope>
    <source>
        <strain evidence="2 3">ATCC 31491</strain>
    </source>
</reference>
<organism evidence="2 3">
    <name type="scientific">Actinomadura luzonensis</name>
    <dbReference type="NCBI Taxonomy" id="2805427"/>
    <lineage>
        <taxon>Bacteria</taxon>
        <taxon>Bacillati</taxon>
        <taxon>Actinomycetota</taxon>
        <taxon>Actinomycetes</taxon>
        <taxon>Streptosporangiales</taxon>
        <taxon>Thermomonosporaceae</taxon>
        <taxon>Actinomadura</taxon>
    </lineage>
</organism>
<dbReference type="RefSeq" id="WP_242374870.1">
    <property type="nucleotide sequence ID" value="NZ_JAKRKC020000002.1"/>
</dbReference>
<name>A0ABT0G5V2_9ACTN</name>
<dbReference type="Proteomes" id="UP001317259">
    <property type="component" value="Unassembled WGS sequence"/>
</dbReference>
<keyword evidence="3" id="KW-1185">Reference proteome</keyword>
<evidence type="ECO:0000313" key="3">
    <source>
        <dbReference type="Proteomes" id="UP001317259"/>
    </source>
</evidence>
<dbReference type="InterPro" id="IPR040871">
    <property type="entry name" value="HopA1"/>
</dbReference>
<proteinExistence type="predicted"/>
<feature type="compositionally biased region" description="Pro residues" evidence="1">
    <location>
        <begin position="19"/>
        <end position="29"/>
    </location>
</feature>
<dbReference type="Pfam" id="PF17914">
    <property type="entry name" value="HopA1"/>
    <property type="match status" value="1"/>
</dbReference>